<evidence type="ECO:0000256" key="1">
    <source>
        <dbReference type="ARBA" id="ARBA00022603"/>
    </source>
</evidence>
<dbReference type="Proteomes" id="UP000215027">
    <property type="component" value="Chromosome I"/>
</dbReference>
<dbReference type="SUPFAM" id="SSF53335">
    <property type="entry name" value="S-adenosyl-L-methionine-dependent methyltransferases"/>
    <property type="match status" value="1"/>
</dbReference>
<dbReference type="PANTHER" id="PTHR43861">
    <property type="entry name" value="TRANS-ACONITATE 2-METHYLTRANSFERASE-RELATED"/>
    <property type="match status" value="1"/>
</dbReference>
<dbReference type="AlphaFoldDB" id="A0A160T026"/>
<keyword evidence="1" id="KW-0489">Methyltransferase</keyword>
<dbReference type="GO" id="GO:0008168">
    <property type="term" value="F:methyltransferase activity"/>
    <property type="evidence" value="ECO:0007669"/>
    <property type="project" value="UniProtKB-KW"/>
</dbReference>
<sequence>MDENNLQQQFDQWAATYDADVGHGTGFPFDGYDRVLARVIELAAIEPGMDVLELGPGTGNLTARLVATGAEVWALDFSAEMLARARAKVPAAHLAQAGLLDDYPPDFRRPFARVVSTYTFHELPLADKLALLRRLAGDTLQPGGRIVIGDIGFPDAAARDAIHNEAAETWDDEYYWIMDEAGPALRKAGFSLEYEQQSTCGMTLVIARPS</sequence>
<dbReference type="RefSeq" id="WP_095041996.1">
    <property type="nucleotide sequence ID" value="NZ_LN890655.1"/>
</dbReference>
<evidence type="ECO:0000313" key="4">
    <source>
        <dbReference type="EMBL" id="CUS02379.2"/>
    </source>
</evidence>
<gene>
    <name evidence="4" type="ORF">CFX0092_A0498</name>
</gene>
<protein>
    <recommendedName>
        <fullName evidence="3">Methyltransferase domain-containing protein</fullName>
    </recommendedName>
</protein>
<dbReference type="KEGG" id="pbf:CFX0092_A0498"/>
<proteinExistence type="predicted"/>
<reference evidence="4" key="1">
    <citation type="submission" date="2016-01" db="EMBL/GenBank/DDBJ databases">
        <authorList>
            <person name="Mcilroy J.S."/>
            <person name="Karst M S."/>
            <person name="Albertsen M."/>
        </authorList>
    </citation>
    <scope>NUCLEOTIDE SEQUENCE</scope>
    <source>
        <strain evidence="4">Cfx-K</strain>
    </source>
</reference>
<accession>A0A160T026</accession>
<dbReference type="CDD" id="cd02440">
    <property type="entry name" value="AdoMet_MTases"/>
    <property type="match status" value="1"/>
</dbReference>
<dbReference type="Pfam" id="PF13649">
    <property type="entry name" value="Methyltransf_25"/>
    <property type="match status" value="1"/>
</dbReference>
<dbReference type="InterPro" id="IPR041698">
    <property type="entry name" value="Methyltransf_25"/>
</dbReference>
<evidence type="ECO:0000259" key="3">
    <source>
        <dbReference type="Pfam" id="PF13649"/>
    </source>
</evidence>
<dbReference type="PANTHER" id="PTHR43861:SF1">
    <property type="entry name" value="TRANS-ACONITATE 2-METHYLTRANSFERASE"/>
    <property type="match status" value="1"/>
</dbReference>
<organism evidence="4 5">
    <name type="scientific">Candidatus Promineifilum breve</name>
    <dbReference type="NCBI Taxonomy" id="1806508"/>
    <lineage>
        <taxon>Bacteria</taxon>
        <taxon>Bacillati</taxon>
        <taxon>Chloroflexota</taxon>
        <taxon>Ardenticatenia</taxon>
        <taxon>Candidatus Promineifilales</taxon>
        <taxon>Candidatus Promineifilaceae</taxon>
        <taxon>Candidatus Promineifilum</taxon>
    </lineage>
</organism>
<name>A0A160T026_9CHLR</name>
<dbReference type="GO" id="GO:0032259">
    <property type="term" value="P:methylation"/>
    <property type="evidence" value="ECO:0007669"/>
    <property type="project" value="UniProtKB-KW"/>
</dbReference>
<dbReference type="Gene3D" id="3.40.50.150">
    <property type="entry name" value="Vaccinia Virus protein VP39"/>
    <property type="match status" value="1"/>
</dbReference>
<keyword evidence="2" id="KW-0808">Transferase</keyword>
<feature type="domain" description="Methyltransferase" evidence="3">
    <location>
        <begin position="51"/>
        <end position="144"/>
    </location>
</feature>
<dbReference type="EMBL" id="LN890655">
    <property type="protein sequence ID" value="CUS02379.2"/>
    <property type="molecule type" value="Genomic_DNA"/>
</dbReference>
<dbReference type="OrthoDB" id="465705at2"/>
<evidence type="ECO:0000256" key="2">
    <source>
        <dbReference type="ARBA" id="ARBA00022679"/>
    </source>
</evidence>
<dbReference type="InterPro" id="IPR029063">
    <property type="entry name" value="SAM-dependent_MTases_sf"/>
</dbReference>
<evidence type="ECO:0000313" key="5">
    <source>
        <dbReference type="Proteomes" id="UP000215027"/>
    </source>
</evidence>
<keyword evidence="5" id="KW-1185">Reference proteome</keyword>